<evidence type="ECO:0000256" key="6">
    <source>
        <dbReference type="SAM" id="Coils"/>
    </source>
</evidence>
<feature type="compositionally biased region" description="Polar residues" evidence="7">
    <location>
        <begin position="1"/>
        <end position="10"/>
    </location>
</feature>
<evidence type="ECO:0000256" key="7">
    <source>
        <dbReference type="SAM" id="MobiDB-lite"/>
    </source>
</evidence>
<evidence type="ECO:0000256" key="3">
    <source>
        <dbReference type="ARBA" id="ARBA00022679"/>
    </source>
</evidence>
<sequence>MQGNSPQQRKAQLDKEEREHLEDIVTEMRERVEANVRYQLEEYDLEDEPAEDASLRDEQEDLVEAIELEIVDGDEWADGYEQYITGVGYTIVNRLAALRCMEVRGFIDDEVTAFREDGLTPAADRLVTEEFMLEEEAVLEAYRNVCDDLTEEIEILFDRSTVYSLVDPDDDTFEELCGMLDDVPDAVWRADDVLGWVYEYYNRPVVEALDAKNTLEPEDVGPANQFYTPHWVVRMLTDNSLGKLYLESTGNESTVPAPEDLSPEERKERLVTPEDAPDIPSLCTYLIPDNENQEAPSFDHPSELRVIDPACGSGHFLLYAFDVLERIWWTETDLDRGEIPAKILEHNLYGVDIDLRSCQLSAFNLYLKARTRAEQEGNDRFEIPTVGIVCADARVAEVETAVDVLDEITGEGTDVREALEEIIEEFQTTEALGSLLDVQSVLAEEFVKDQTDVMEWSGEGPHTLNGFLKRLRTAVEKRTSDSFGEQNLRSLLHLLVVLTQDYDVALMNPPYGMRGRMPEDVKSYVEQQYQHYPDYYINFFEVCERLSKEHGRVGMLIPWSFMFRKVFESFRVDFVGEDRRFDFLAEFGYDILDNATVGTVGTVVRVGTAGNGKGTFIRLHDVPKADKESRLLNAAFVNAYDGDVQRRFTRDTSEFSMVPGASISYWVPKDLRELYKAETVLDADNADLPTREGIGVVKQGLATGNDDRFFRYFWEVECCENNFAPISKGGEDAWLLPRISKAVHWEENGKEVRRYPGSYPRNTNLYFTEGVSFNSRKRSGRNFGYMHRQSVFSHVGTAIFPDKMDAWPLIAYLNSRLVTYLKFAQTFERKWEVSTVARLPVIDAVFDHEEELANAAKEQVANVVSKRSVEFTSPHFSGCLIAQMIGYELTRSSNHPHRTILDDVPWTSPPQVDSDTTFEEMSKLANQHLLEIDEDLERVAQETDNILFNYVGITDEQRENILREVGLRTIDDPLDNKKKDNLQTIPSEEQAIETEHLLKDFLLQLSMDLLSEDSDGIIPVSDITEKDNLLSRIEGEFERLFGEHADDRLAEVDQLLGTEPPAEEAYPNLRTWLEDDLFEYHISTFDRTPILWQLTTEQLVSDPEGEGFVCLVDYHQLDANVFDQLQNRYLEPRKAYLREQRSAANRRRSDDSLSTTEQAAAVTEYERCESGLEQISAFEDRMAELAQTTPRAWSEANQELAAATAKRVMEFRERTATRLETLEQLADLDDVDMGELFSPTFYETVQENREEWLDALNDLETAFEAYAKDGSEPVEAHLYDLFEYYHDLVGSSHYASNGILFMTYYFDKFDDAGQTQIGDGGVSERQRLLSELANDLGDYQALADEIAGACEEIAADISSDWSDRALSEITTAGYQPNQKHGVAINITPLAEKNIVPVIVEDKML</sequence>
<dbReference type="InterPro" id="IPR002052">
    <property type="entry name" value="DNA_methylase_N6_adenine_CS"/>
</dbReference>
<dbReference type="GeneID" id="71930154"/>
<dbReference type="SUPFAM" id="SSF53335">
    <property type="entry name" value="S-adenosyl-L-methionine-dependent methyltransferases"/>
    <property type="match status" value="1"/>
</dbReference>
<protein>
    <recommendedName>
        <fullName evidence="1">site-specific DNA-methyltransferase (adenine-specific)</fullName>
        <ecNumber evidence="1">2.1.1.72</ecNumber>
    </recommendedName>
</protein>
<reference evidence="9" key="1">
    <citation type="submission" date="2022-04" db="EMBL/GenBank/DDBJ databases">
        <title>Halocatena sp. nov., isolated from a salt lake.</title>
        <authorList>
            <person name="Cui H.-L."/>
        </authorList>
    </citation>
    <scope>NUCLEOTIDE SEQUENCE</scope>
    <source>
        <strain evidence="9">AD-1</strain>
        <plasmid evidence="9">unnamed4</plasmid>
    </source>
</reference>
<dbReference type="PANTHER" id="PTHR33841:SF1">
    <property type="entry name" value="DNA METHYLTRANSFERASE A"/>
    <property type="match status" value="1"/>
</dbReference>
<proteinExistence type="predicted"/>
<dbReference type="InterPro" id="IPR029063">
    <property type="entry name" value="SAM-dependent_MTases_sf"/>
</dbReference>
<dbReference type="GO" id="GO:0009007">
    <property type="term" value="F:site-specific DNA-methyltransferase (adenine-specific) activity"/>
    <property type="evidence" value="ECO:0007669"/>
    <property type="project" value="UniProtKB-EC"/>
</dbReference>
<dbReference type="GO" id="GO:0003676">
    <property type="term" value="F:nucleic acid binding"/>
    <property type="evidence" value="ECO:0007669"/>
    <property type="project" value="InterPro"/>
</dbReference>
<dbReference type="Proteomes" id="UP000831768">
    <property type="component" value="Plasmid unnamed4"/>
</dbReference>
<dbReference type="InterPro" id="IPR047939">
    <property type="entry name" value="BREX_1_PglX"/>
</dbReference>
<feature type="region of interest" description="Disordered" evidence="7">
    <location>
        <begin position="1"/>
        <end position="21"/>
    </location>
</feature>
<organism evidence="9 10">
    <name type="scientific">Halocatena salina</name>
    <dbReference type="NCBI Taxonomy" id="2934340"/>
    <lineage>
        <taxon>Archaea</taxon>
        <taxon>Methanobacteriati</taxon>
        <taxon>Methanobacteriota</taxon>
        <taxon>Stenosarchaea group</taxon>
        <taxon>Halobacteria</taxon>
        <taxon>Halobacteriales</taxon>
        <taxon>Natronomonadaceae</taxon>
        <taxon>Halocatena</taxon>
    </lineage>
</organism>
<evidence type="ECO:0000313" key="10">
    <source>
        <dbReference type="Proteomes" id="UP000831768"/>
    </source>
</evidence>
<feature type="compositionally biased region" description="Basic and acidic residues" evidence="7">
    <location>
        <begin position="263"/>
        <end position="272"/>
    </location>
</feature>
<dbReference type="Gene3D" id="3.40.50.150">
    <property type="entry name" value="Vaccinia Virus protein VP39"/>
    <property type="match status" value="1"/>
</dbReference>
<gene>
    <name evidence="9" type="primary">pglX</name>
    <name evidence="9" type="ORF">MW046_18865</name>
</gene>
<keyword evidence="6" id="KW-0175">Coiled coil</keyword>
<dbReference type="GO" id="GO:0006304">
    <property type="term" value="P:DNA modification"/>
    <property type="evidence" value="ECO:0007669"/>
    <property type="project" value="InterPro"/>
</dbReference>
<feature type="region of interest" description="Disordered" evidence="7">
    <location>
        <begin position="249"/>
        <end position="272"/>
    </location>
</feature>
<keyword evidence="2 9" id="KW-0489">Methyltransferase</keyword>
<name>A0A8U0A8P4_9EURY</name>
<evidence type="ECO:0000256" key="5">
    <source>
        <dbReference type="ARBA" id="ARBA00047942"/>
    </source>
</evidence>
<accession>A0A8U0A8P4</accession>
<keyword evidence="3 9" id="KW-0808">Transferase</keyword>
<feature type="coiled-coil region" evidence="6">
    <location>
        <begin position="132"/>
        <end position="159"/>
    </location>
</feature>
<dbReference type="PROSITE" id="PS00092">
    <property type="entry name" value="N6_MTASE"/>
    <property type="match status" value="1"/>
</dbReference>
<comment type="catalytic activity">
    <reaction evidence="5">
        <text>a 2'-deoxyadenosine in DNA + S-adenosyl-L-methionine = an N(6)-methyl-2'-deoxyadenosine in DNA + S-adenosyl-L-homocysteine + H(+)</text>
        <dbReference type="Rhea" id="RHEA:15197"/>
        <dbReference type="Rhea" id="RHEA-COMP:12418"/>
        <dbReference type="Rhea" id="RHEA-COMP:12419"/>
        <dbReference type="ChEBI" id="CHEBI:15378"/>
        <dbReference type="ChEBI" id="CHEBI:57856"/>
        <dbReference type="ChEBI" id="CHEBI:59789"/>
        <dbReference type="ChEBI" id="CHEBI:90615"/>
        <dbReference type="ChEBI" id="CHEBI:90616"/>
        <dbReference type="EC" id="2.1.1.72"/>
    </reaction>
</comment>
<keyword evidence="10" id="KW-1185">Reference proteome</keyword>
<dbReference type="NCBIfam" id="NF033452">
    <property type="entry name" value="BREX_1_MTaseX"/>
    <property type="match status" value="1"/>
</dbReference>
<dbReference type="GO" id="GO:0032259">
    <property type="term" value="P:methylation"/>
    <property type="evidence" value="ECO:0007669"/>
    <property type="project" value="UniProtKB-KW"/>
</dbReference>
<dbReference type="REBASE" id="614651">
    <property type="entry name" value="HspAD1ORF18865P"/>
</dbReference>
<dbReference type="KEGG" id="haad:MW046_18865"/>
<dbReference type="PRINTS" id="PR00507">
    <property type="entry name" value="N12N6MTFRASE"/>
</dbReference>
<evidence type="ECO:0000256" key="4">
    <source>
        <dbReference type="ARBA" id="ARBA00022691"/>
    </source>
</evidence>
<evidence type="ECO:0000259" key="8">
    <source>
        <dbReference type="Pfam" id="PF07669"/>
    </source>
</evidence>
<keyword evidence="9" id="KW-0614">Plasmid</keyword>
<feature type="domain" description="Type II methyltransferase M.TaqI-like" evidence="8">
    <location>
        <begin position="346"/>
        <end position="587"/>
    </location>
</feature>
<dbReference type="InterPro" id="IPR011639">
    <property type="entry name" value="MethylTrfase_TaqI-like_dom"/>
</dbReference>
<dbReference type="RefSeq" id="WP_247995983.1">
    <property type="nucleotide sequence ID" value="NZ_CP096023.1"/>
</dbReference>
<feature type="compositionally biased region" description="Basic and acidic residues" evidence="7">
    <location>
        <begin position="11"/>
        <end position="21"/>
    </location>
</feature>
<geneLocation type="plasmid" evidence="9 10">
    <name>unnamed4</name>
</geneLocation>
<dbReference type="EC" id="2.1.1.72" evidence="1"/>
<evidence type="ECO:0000256" key="1">
    <source>
        <dbReference type="ARBA" id="ARBA00011900"/>
    </source>
</evidence>
<dbReference type="PANTHER" id="PTHR33841">
    <property type="entry name" value="DNA METHYLTRANSFERASE YEEA-RELATED"/>
    <property type="match status" value="1"/>
</dbReference>
<dbReference type="NCBIfam" id="NF033454">
    <property type="entry name" value="BREX_5_MTaseX"/>
    <property type="match status" value="1"/>
</dbReference>
<dbReference type="Pfam" id="PF07669">
    <property type="entry name" value="Eco57I"/>
    <property type="match status" value="1"/>
</dbReference>
<evidence type="ECO:0000313" key="9">
    <source>
        <dbReference type="EMBL" id="UPM45334.1"/>
    </source>
</evidence>
<evidence type="ECO:0000256" key="2">
    <source>
        <dbReference type="ARBA" id="ARBA00022603"/>
    </source>
</evidence>
<keyword evidence="4" id="KW-0949">S-adenosyl-L-methionine</keyword>
<dbReference type="EMBL" id="CP096023">
    <property type="protein sequence ID" value="UPM45334.1"/>
    <property type="molecule type" value="Genomic_DNA"/>
</dbReference>
<dbReference type="InterPro" id="IPR050953">
    <property type="entry name" value="N4_N6_ade-DNA_methylase"/>
</dbReference>